<keyword evidence="1" id="KW-0472">Membrane</keyword>
<keyword evidence="1" id="KW-0812">Transmembrane</keyword>
<keyword evidence="1" id="KW-1133">Transmembrane helix</keyword>
<accession>A0AAG5DF52</accession>
<dbReference type="Proteomes" id="UP000075880">
    <property type="component" value="Unassembled WGS sequence"/>
</dbReference>
<keyword evidence="3" id="KW-1185">Reference proteome</keyword>
<reference evidence="2" key="1">
    <citation type="submission" date="2024-04" db="UniProtKB">
        <authorList>
            <consortium name="EnsemblMetazoa"/>
        </authorList>
    </citation>
    <scope>IDENTIFICATION</scope>
    <source>
        <strain evidence="2">EBRO</strain>
    </source>
</reference>
<dbReference type="EnsemblMetazoa" id="ENSAATROPT010859">
    <property type="protein sequence ID" value="ENSAATROPP009796"/>
    <property type="gene ID" value="ENSAATROPG008831"/>
</dbReference>
<organism evidence="2 3">
    <name type="scientific">Anopheles atroparvus</name>
    <name type="common">European mosquito</name>
    <dbReference type="NCBI Taxonomy" id="41427"/>
    <lineage>
        <taxon>Eukaryota</taxon>
        <taxon>Metazoa</taxon>
        <taxon>Ecdysozoa</taxon>
        <taxon>Arthropoda</taxon>
        <taxon>Hexapoda</taxon>
        <taxon>Insecta</taxon>
        <taxon>Pterygota</taxon>
        <taxon>Neoptera</taxon>
        <taxon>Endopterygota</taxon>
        <taxon>Diptera</taxon>
        <taxon>Nematocera</taxon>
        <taxon>Culicoidea</taxon>
        <taxon>Culicidae</taxon>
        <taxon>Anophelinae</taxon>
        <taxon>Anopheles</taxon>
    </lineage>
</organism>
<feature type="transmembrane region" description="Helical" evidence="1">
    <location>
        <begin position="63"/>
        <end position="84"/>
    </location>
</feature>
<evidence type="ECO:0000256" key="1">
    <source>
        <dbReference type="SAM" id="Phobius"/>
    </source>
</evidence>
<proteinExistence type="predicted"/>
<sequence length="88" mass="10297">MCCTFVSMPVPWHGAHLCTVPFFPPIPSQPSQITFFCRDSFRVAPQYRSSTWLYAKHIVKSRFLHHFSLPFSLVLFFFACLQMISEHN</sequence>
<name>A0AAG5DF52_ANOAO</name>
<protein>
    <submittedName>
        <fullName evidence="2">Uncharacterized protein</fullName>
    </submittedName>
</protein>
<evidence type="ECO:0000313" key="2">
    <source>
        <dbReference type="EnsemblMetazoa" id="ENSAATROPP009796"/>
    </source>
</evidence>
<dbReference type="AlphaFoldDB" id="A0AAG5DF52"/>
<evidence type="ECO:0000313" key="3">
    <source>
        <dbReference type="Proteomes" id="UP000075880"/>
    </source>
</evidence>